<evidence type="ECO:0000313" key="3">
    <source>
        <dbReference type="Proteomes" id="UP001634393"/>
    </source>
</evidence>
<accession>A0ABD3RPP7</accession>
<name>A0ABD3RPP7_9LAMI</name>
<reference evidence="2 3" key="1">
    <citation type="submission" date="2024-12" db="EMBL/GenBank/DDBJ databases">
        <title>The unique morphological basis and parallel evolutionary history of personate flowers in Penstemon.</title>
        <authorList>
            <person name="Depatie T.H."/>
            <person name="Wessinger C.A."/>
        </authorList>
    </citation>
    <scope>NUCLEOTIDE SEQUENCE [LARGE SCALE GENOMIC DNA]</scope>
    <source>
        <strain evidence="2">WTNN_2</strain>
        <tissue evidence="2">Leaf</tissue>
    </source>
</reference>
<dbReference type="EMBL" id="JBJXBP010000008">
    <property type="protein sequence ID" value="KAL3813751.1"/>
    <property type="molecule type" value="Genomic_DNA"/>
</dbReference>
<dbReference type="Gene3D" id="1.20.5.170">
    <property type="match status" value="1"/>
</dbReference>
<keyword evidence="3" id="KW-1185">Reference proteome</keyword>
<dbReference type="PANTHER" id="PTHR36001">
    <property type="entry name" value="CTAGE FAMILY PROTEIN-RELATED"/>
    <property type="match status" value="1"/>
</dbReference>
<sequence length="285" mass="32547">MAGSNSQKQLLNLIRDFSTEKSQGERRIVNQKKQIDELRFEIEAANSDLEEAKRRKEITEQELKGCEVEISMNEASVQALEARNALINNEVSALGSAMVAIKSEENSLRDGFIQNMLQMNADIRQFQELLASYFNADNRCETILNGGSLTRHEHGSQTARETLQDKLAKIMLQINHEEQQYNAEQVIHNQVQQELFTLEKKALLLDSLMEESMELQELSKYPCYILSPFFALTENKQTSELEEKCAALSDELQKRFLCPRCHQDNSDELGDSLQMSQMSQMSEGT</sequence>
<dbReference type="AlphaFoldDB" id="A0ABD3RPP7"/>
<organism evidence="2 3">
    <name type="scientific">Penstemon smallii</name>
    <dbReference type="NCBI Taxonomy" id="265156"/>
    <lineage>
        <taxon>Eukaryota</taxon>
        <taxon>Viridiplantae</taxon>
        <taxon>Streptophyta</taxon>
        <taxon>Embryophyta</taxon>
        <taxon>Tracheophyta</taxon>
        <taxon>Spermatophyta</taxon>
        <taxon>Magnoliopsida</taxon>
        <taxon>eudicotyledons</taxon>
        <taxon>Gunneridae</taxon>
        <taxon>Pentapetalae</taxon>
        <taxon>asterids</taxon>
        <taxon>lamiids</taxon>
        <taxon>Lamiales</taxon>
        <taxon>Plantaginaceae</taxon>
        <taxon>Cheloneae</taxon>
        <taxon>Penstemon</taxon>
    </lineage>
</organism>
<comment type="caution">
    <text evidence="2">The sequence shown here is derived from an EMBL/GenBank/DDBJ whole genome shotgun (WGS) entry which is preliminary data.</text>
</comment>
<dbReference type="InterPro" id="IPR053327">
    <property type="entry name" value="KIP"/>
</dbReference>
<keyword evidence="1" id="KW-0175">Coiled coil</keyword>
<dbReference type="Proteomes" id="UP001634393">
    <property type="component" value="Unassembled WGS sequence"/>
</dbReference>
<evidence type="ECO:0000256" key="1">
    <source>
        <dbReference type="SAM" id="Coils"/>
    </source>
</evidence>
<gene>
    <name evidence="2" type="ORF">ACJIZ3_015019</name>
</gene>
<evidence type="ECO:0000313" key="2">
    <source>
        <dbReference type="EMBL" id="KAL3813751.1"/>
    </source>
</evidence>
<proteinExistence type="predicted"/>
<protein>
    <submittedName>
        <fullName evidence="2">Uncharacterized protein</fullName>
    </submittedName>
</protein>
<dbReference type="PANTHER" id="PTHR36001:SF2">
    <property type="entry name" value="CTAGE FAMILY PROTEIN-RELATED"/>
    <property type="match status" value="1"/>
</dbReference>
<feature type="coiled-coil region" evidence="1">
    <location>
        <begin position="28"/>
        <end position="69"/>
    </location>
</feature>